<dbReference type="AlphaFoldDB" id="A0AAJ0X9T6"/>
<dbReference type="Proteomes" id="UP001296776">
    <property type="component" value="Unassembled WGS sequence"/>
</dbReference>
<gene>
    <name evidence="2" type="ORF">CKO40_11370</name>
</gene>
<reference evidence="2" key="2">
    <citation type="journal article" date="2020" name="Microorganisms">
        <title>Osmotic Adaptation and Compatible Solute Biosynthesis of Phototrophic Bacteria as Revealed from Genome Analyses.</title>
        <authorList>
            <person name="Imhoff J.F."/>
            <person name="Rahn T."/>
            <person name="Kunzel S."/>
            <person name="Keller A."/>
            <person name="Neulinger S.C."/>
        </authorList>
    </citation>
    <scope>NUCLEOTIDE SEQUENCE</scope>
    <source>
        <strain evidence="2">DSM 11080</strain>
    </source>
</reference>
<feature type="transmembrane region" description="Helical" evidence="1">
    <location>
        <begin position="12"/>
        <end position="31"/>
    </location>
</feature>
<keyword evidence="1" id="KW-0472">Membrane</keyword>
<evidence type="ECO:0000256" key="1">
    <source>
        <dbReference type="SAM" id="Phobius"/>
    </source>
</evidence>
<keyword evidence="3" id="KW-1185">Reference proteome</keyword>
<protein>
    <submittedName>
        <fullName evidence="2">Uncharacterized protein</fullName>
    </submittedName>
</protein>
<name>A0AAJ0X9T6_9GAMM</name>
<proteinExistence type="predicted"/>
<keyword evidence="1" id="KW-1133">Transmembrane helix</keyword>
<reference evidence="2" key="1">
    <citation type="submission" date="2017-08" db="EMBL/GenBank/DDBJ databases">
        <authorList>
            <person name="Imhoff J.F."/>
            <person name="Rahn T."/>
            <person name="Kuenzel S."/>
            <person name="Neulinger S.C."/>
        </authorList>
    </citation>
    <scope>NUCLEOTIDE SEQUENCE</scope>
    <source>
        <strain evidence="2">DSM 11080</strain>
    </source>
</reference>
<accession>A0AAJ0X9T6</accession>
<sequence>MPVEILVAEGQVLAFHLFCLSILALLLCGCGEPEAATPLLRWYVFDEPSGAFEQAVADCSAAAEGRYQITLVPAIALLYLRGFGVTILHREDR</sequence>
<comment type="caution">
    <text evidence="2">The sequence shown here is derived from an EMBL/GenBank/DDBJ whole genome shotgun (WGS) entry which is preliminary data.</text>
</comment>
<dbReference type="EMBL" id="NRSJ01000018">
    <property type="protein sequence ID" value="MBK1705124.1"/>
    <property type="molecule type" value="Genomic_DNA"/>
</dbReference>
<organism evidence="2 3">
    <name type="scientific">Halochromatium glycolicum</name>
    <dbReference type="NCBI Taxonomy" id="85075"/>
    <lineage>
        <taxon>Bacteria</taxon>
        <taxon>Pseudomonadati</taxon>
        <taxon>Pseudomonadota</taxon>
        <taxon>Gammaproteobacteria</taxon>
        <taxon>Chromatiales</taxon>
        <taxon>Chromatiaceae</taxon>
        <taxon>Halochromatium</taxon>
    </lineage>
</organism>
<evidence type="ECO:0000313" key="2">
    <source>
        <dbReference type="EMBL" id="MBK1705124.1"/>
    </source>
</evidence>
<evidence type="ECO:0000313" key="3">
    <source>
        <dbReference type="Proteomes" id="UP001296776"/>
    </source>
</evidence>
<keyword evidence="1" id="KW-0812">Transmembrane</keyword>